<sequence length="77" mass="8953">MKLYNALILFKDNKFVKSKLDPVPSKPVKVVLSAYSEHSKNRIIFTKENHKLPWKNKKNSVGITSHDFTVIIEKEIK</sequence>
<name>A0A5P8PRG2_9CAUD</name>
<dbReference type="EMBL" id="MN584918">
    <property type="protein sequence ID" value="QFR59863.1"/>
    <property type="molecule type" value="Genomic_DNA"/>
</dbReference>
<dbReference type="Proteomes" id="UP000325783">
    <property type="component" value="Segment"/>
</dbReference>
<proteinExistence type="predicted"/>
<reference evidence="1 2" key="1">
    <citation type="submission" date="2019-10" db="EMBL/GenBank/DDBJ databases">
        <authorList>
            <person name="Lin L.C."/>
        </authorList>
    </citation>
    <scope>NUCLEOTIDE SEQUENCE [LARGE SCALE GENOMIC DNA]</scope>
</reference>
<keyword evidence="2" id="KW-1185">Reference proteome</keyword>
<gene>
    <name evidence="1" type="ORF">VOWphi5012_079</name>
</gene>
<evidence type="ECO:0000313" key="2">
    <source>
        <dbReference type="Proteomes" id="UP000325783"/>
    </source>
</evidence>
<protein>
    <submittedName>
        <fullName evidence="1">Uncharacterized protein</fullName>
    </submittedName>
</protein>
<organism evidence="1 2">
    <name type="scientific">Vibrio phage phi50-12</name>
    <dbReference type="NCBI Taxonomy" id="2654972"/>
    <lineage>
        <taxon>Viruses</taxon>
        <taxon>Duplodnaviria</taxon>
        <taxon>Heunggongvirae</taxon>
        <taxon>Uroviricota</taxon>
        <taxon>Caudoviricetes</taxon>
        <taxon>Schitoviridae</taxon>
        <taxon>Penintadodekavirus</taxon>
        <taxon>Penintadodekavirus 5012</taxon>
    </lineage>
</organism>
<accession>A0A5P8PRG2</accession>
<evidence type="ECO:0000313" key="1">
    <source>
        <dbReference type="EMBL" id="QFR59863.1"/>
    </source>
</evidence>